<dbReference type="AlphaFoldDB" id="A0AAV0VWR4"/>
<dbReference type="EMBL" id="CARXXK010000001">
    <property type="protein sequence ID" value="CAI6347186.1"/>
    <property type="molecule type" value="Genomic_DNA"/>
</dbReference>
<organism evidence="2 3">
    <name type="scientific">Macrosiphum euphorbiae</name>
    <name type="common">potato aphid</name>
    <dbReference type="NCBI Taxonomy" id="13131"/>
    <lineage>
        <taxon>Eukaryota</taxon>
        <taxon>Metazoa</taxon>
        <taxon>Ecdysozoa</taxon>
        <taxon>Arthropoda</taxon>
        <taxon>Hexapoda</taxon>
        <taxon>Insecta</taxon>
        <taxon>Pterygota</taxon>
        <taxon>Neoptera</taxon>
        <taxon>Paraneoptera</taxon>
        <taxon>Hemiptera</taxon>
        <taxon>Sternorrhyncha</taxon>
        <taxon>Aphidomorpha</taxon>
        <taxon>Aphidoidea</taxon>
        <taxon>Aphididae</taxon>
        <taxon>Macrosiphini</taxon>
        <taxon>Macrosiphum</taxon>
    </lineage>
</organism>
<proteinExistence type="predicted"/>
<keyword evidence="1" id="KW-1133">Transmembrane helix</keyword>
<evidence type="ECO:0000313" key="3">
    <source>
        <dbReference type="Proteomes" id="UP001160148"/>
    </source>
</evidence>
<dbReference type="Proteomes" id="UP001160148">
    <property type="component" value="Unassembled WGS sequence"/>
</dbReference>
<feature type="transmembrane region" description="Helical" evidence="1">
    <location>
        <begin position="6"/>
        <end position="23"/>
    </location>
</feature>
<accession>A0AAV0VWR4</accession>
<protein>
    <submittedName>
        <fullName evidence="2">Uncharacterized protein</fullName>
    </submittedName>
</protein>
<keyword evidence="1" id="KW-0812">Transmembrane</keyword>
<evidence type="ECO:0000256" key="1">
    <source>
        <dbReference type="SAM" id="Phobius"/>
    </source>
</evidence>
<gene>
    <name evidence="2" type="ORF">MEUPH1_LOCUS4001</name>
</gene>
<reference evidence="2 3" key="1">
    <citation type="submission" date="2023-01" db="EMBL/GenBank/DDBJ databases">
        <authorList>
            <person name="Whitehead M."/>
        </authorList>
    </citation>
    <scope>NUCLEOTIDE SEQUENCE [LARGE SCALE GENOMIC DNA]</scope>
</reference>
<keyword evidence="1" id="KW-0472">Membrane</keyword>
<keyword evidence="3" id="KW-1185">Reference proteome</keyword>
<sequence>MFLSNAALSVIAFFSLFNVLYLYSPIESGEVGRLYKTCDECLKSECHAENKRPCYTRWDNEYNFTCFLCPDELQTVLQRR</sequence>
<evidence type="ECO:0000313" key="2">
    <source>
        <dbReference type="EMBL" id="CAI6347186.1"/>
    </source>
</evidence>
<comment type="caution">
    <text evidence="2">The sequence shown here is derived from an EMBL/GenBank/DDBJ whole genome shotgun (WGS) entry which is preliminary data.</text>
</comment>
<name>A0AAV0VWR4_9HEMI</name>